<dbReference type="AlphaFoldDB" id="A0AAV6VRX0"/>
<name>A0AAV6VRX0_9ARAC</name>
<evidence type="ECO:0000313" key="2">
    <source>
        <dbReference type="Proteomes" id="UP000827092"/>
    </source>
</evidence>
<protein>
    <submittedName>
        <fullName evidence="1">Uncharacterized protein</fullName>
    </submittedName>
</protein>
<keyword evidence="2" id="KW-1185">Reference proteome</keyword>
<gene>
    <name evidence="1" type="ORF">JTE90_007121</name>
</gene>
<accession>A0AAV6VRX0</accession>
<organism evidence="1 2">
    <name type="scientific">Oedothorax gibbosus</name>
    <dbReference type="NCBI Taxonomy" id="931172"/>
    <lineage>
        <taxon>Eukaryota</taxon>
        <taxon>Metazoa</taxon>
        <taxon>Ecdysozoa</taxon>
        <taxon>Arthropoda</taxon>
        <taxon>Chelicerata</taxon>
        <taxon>Arachnida</taxon>
        <taxon>Araneae</taxon>
        <taxon>Araneomorphae</taxon>
        <taxon>Entelegynae</taxon>
        <taxon>Araneoidea</taxon>
        <taxon>Linyphiidae</taxon>
        <taxon>Erigoninae</taxon>
        <taxon>Oedothorax</taxon>
    </lineage>
</organism>
<comment type="caution">
    <text evidence="1">The sequence shown here is derived from an EMBL/GenBank/DDBJ whole genome shotgun (WGS) entry which is preliminary data.</text>
</comment>
<sequence>MKHLKHCQIVDTNCVARTLLYLPERETTRLMILQNNDNPHRTSDNNRSYLGPHSSKTQDLIKYNKVLLHVLGLASSLSVSGREKLIVLVMVNNSWERICPGDAWPVTIRHFQLQISAFAGLTFVTAPMGKNLRID</sequence>
<reference evidence="1 2" key="1">
    <citation type="journal article" date="2022" name="Nat. Ecol. Evol.">
        <title>A masculinizing supergene underlies an exaggerated male reproductive morph in a spider.</title>
        <authorList>
            <person name="Hendrickx F."/>
            <person name="De Corte Z."/>
            <person name="Sonet G."/>
            <person name="Van Belleghem S.M."/>
            <person name="Kostlbacher S."/>
            <person name="Vangestel C."/>
        </authorList>
    </citation>
    <scope>NUCLEOTIDE SEQUENCE [LARGE SCALE GENOMIC DNA]</scope>
    <source>
        <strain evidence="1">W744_W776</strain>
    </source>
</reference>
<evidence type="ECO:0000313" key="1">
    <source>
        <dbReference type="EMBL" id="KAG8198818.1"/>
    </source>
</evidence>
<dbReference type="EMBL" id="JAFNEN010000035">
    <property type="protein sequence ID" value="KAG8198818.1"/>
    <property type="molecule type" value="Genomic_DNA"/>
</dbReference>
<proteinExistence type="predicted"/>
<dbReference type="Proteomes" id="UP000827092">
    <property type="component" value="Unassembled WGS sequence"/>
</dbReference>